<organism evidence="2 3">
    <name type="scientific">Olea europaea subsp. europaea</name>
    <dbReference type="NCBI Taxonomy" id="158383"/>
    <lineage>
        <taxon>Eukaryota</taxon>
        <taxon>Viridiplantae</taxon>
        <taxon>Streptophyta</taxon>
        <taxon>Embryophyta</taxon>
        <taxon>Tracheophyta</taxon>
        <taxon>Spermatophyta</taxon>
        <taxon>Magnoliopsida</taxon>
        <taxon>eudicotyledons</taxon>
        <taxon>Gunneridae</taxon>
        <taxon>Pentapetalae</taxon>
        <taxon>asterids</taxon>
        <taxon>lamiids</taxon>
        <taxon>Lamiales</taxon>
        <taxon>Oleaceae</taxon>
        <taxon>Oleeae</taxon>
        <taxon>Olea</taxon>
    </lineage>
</organism>
<gene>
    <name evidence="2" type="ORF">OLEA9_A119575</name>
</gene>
<sequence>MKLYRKIQQYCLALDGFRSEERGFSMRNNADDSQSVGEVKGNMLHQLFVTANPLLCFAVKQHLSQLKSFVDGGRFDADISSNVMYDIDEMSRFQDITDTFVGIQPDMYPLVITFRKFLMMLDGTLGMIYLQKGGEFDLRKAGECFSLAGCYELAAEAFARGNLFAECLSECCEGKCFNNGIRYIEYWKQLSASTDDVMERYKDLDKIEQIFLESCAKYYHKNSHNVSMMKYVRSFQTMELKRNFLKSMDCFEDLYFLEEDLANFMEAQEVLKLLGDLNHEINRLRKGKCFRDASLFILAYILSCSLWGFKSNGWPLKSFPQKEYLESKAISIAEEEDSIHFNEFVREVVKVLSHEQSNVFELIQCFRASRKHKCLMGEFLSVRKLLDAHFQVHPSEYEWEQELPVDLKKDSEEIFLQNQVTATALFYIWNVFKNNILDVLESLDCLEREDFSECKHTVEFGLNYFGVRRLSNNINVTYLLLNPDAKWVESIDERFGLQNGKAVTLDTRCIVSASRTYWRGELVSIGMRALEALGGLYKTSVVESLSGFCQSTCLTCMFDIVKFFIDSKSLDVKNTLKLFSLDSQSSLSENMISIRGTTLSQNLLEEVITRNINTKNELTYGQIGEVVMIWLGSHMPKPDLYKMIVQKFPETSSWKEFVKILGANGIKESNSSGSLLSRLDGLIQKFNQSLEETYIAHWSAKGYMTPNCFFYLMERLVILASQYSCCFFTTKSAFVEWLMYHESGANSSASMVTVKQPCPENVFEFLIDVVQQFLFGSCDIKEWIRSCKINLKYKYPVLVLRLFVILCLLCLNSGMHANVLFELLDTSQIRFQLPREFCEALQRERKYYHNELNANAVAEAFKIIGNPLVIVNLGKNNLDFECPNAIFLDMGGASDKKTSWKFYFPEAEVEGIKSLVAEINQFSEEKSAADGDESMLGEATNTILELDQLSSLLDISGLEEKETLKTRELLISLESRRHKLDLFFSRFVMRDGTNERNESIISCDMEVSNDNSNEDNTKDLPSSVSSGTESKPNQA</sequence>
<evidence type="ECO:0000313" key="2">
    <source>
        <dbReference type="EMBL" id="CAA2983123.1"/>
    </source>
</evidence>
<comment type="caution">
    <text evidence="2">The sequence shown here is derived from an EMBL/GenBank/DDBJ whole genome shotgun (WGS) entry which is preliminary data.</text>
</comment>
<protein>
    <submittedName>
        <fullName evidence="2">Uncharacterized protein</fullName>
    </submittedName>
</protein>
<feature type="compositionally biased region" description="Polar residues" evidence="1">
    <location>
        <begin position="1019"/>
        <end position="1035"/>
    </location>
</feature>
<dbReference type="Proteomes" id="UP000594638">
    <property type="component" value="Unassembled WGS sequence"/>
</dbReference>
<proteinExistence type="predicted"/>
<dbReference type="InterPro" id="IPR039904">
    <property type="entry name" value="TRANK1"/>
</dbReference>
<feature type="region of interest" description="Disordered" evidence="1">
    <location>
        <begin position="1004"/>
        <end position="1035"/>
    </location>
</feature>
<name>A0A8S0RSS0_OLEEU</name>
<keyword evidence="3" id="KW-1185">Reference proteome</keyword>
<dbReference type="OrthoDB" id="3156807at2759"/>
<dbReference type="PANTHER" id="PTHR21529">
    <property type="entry name" value="MAMMARY TURMOR VIRUS RECEPTOR HOMOLOG 1, 2 MTVR1, 2"/>
    <property type="match status" value="1"/>
</dbReference>
<dbReference type="PANTHER" id="PTHR21529:SF4">
    <property type="entry name" value="TPR AND ANKYRIN REPEAT-CONTAINING PROTEIN 1"/>
    <property type="match status" value="1"/>
</dbReference>
<reference evidence="2 3" key="1">
    <citation type="submission" date="2019-12" db="EMBL/GenBank/DDBJ databases">
        <authorList>
            <person name="Alioto T."/>
            <person name="Alioto T."/>
            <person name="Gomez Garrido J."/>
        </authorList>
    </citation>
    <scope>NUCLEOTIDE SEQUENCE [LARGE SCALE GENOMIC DNA]</scope>
</reference>
<dbReference type="EMBL" id="CACTIH010003722">
    <property type="protein sequence ID" value="CAA2983123.1"/>
    <property type="molecule type" value="Genomic_DNA"/>
</dbReference>
<evidence type="ECO:0000313" key="3">
    <source>
        <dbReference type="Proteomes" id="UP000594638"/>
    </source>
</evidence>
<evidence type="ECO:0000256" key="1">
    <source>
        <dbReference type="SAM" id="MobiDB-lite"/>
    </source>
</evidence>
<dbReference type="AlphaFoldDB" id="A0A8S0RSS0"/>
<accession>A0A8S0RSS0</accession>
<dbReference type="Gramene" id="OE9A119575T1">
    <property type="protein sequence ID" value="OE9A119575C1"/>
    <property type="gene ID" value="OE9A119575"/>
</dbReference>